<evidence type="ECO:0000256" key="2">
    <source>
        <dbReference type="ARBA" id="ARBA00005098"/>
    </source>
</evidence>
<name>A0A0Q9YWA5_9GAMM</name>
<comment type="caution">
    <text evidence="12">The sequence shown here is derived from an EMBL/GenBank/DDBJ whole genome shotgun (WGS) entry which is preliminary data.</text>
</comment>
<dbReference type="OrthoDB" id="9789727at2"/>
<dbReference type="STRING" id="295108.HT99x_01903"/>
<organism evidence="12">
    <name type="scientific">Candidatus Berkiella aquae</name>
    <dbReference type="NCBI Taxonomy" id="295108"/>
    <lineage>
        <taxon>Bacteria</taxon>
        <taxon>Pseudomonadati</taxon>
        <taxon>Pseudomonadota</taxon>
        <taxon>Gammaproteobacteria</taxon>
        <taxon>Candidatus Berkiellales</taxon>
        <taxon>Candidatus Berkiellaceae</taxon>
        <taxon>Candidatus Berkiella</taxon>
    </lineage>
</organism>
<sequence>MQERLFDLIGAKLGWGAQNHLTQQGPEVFKDFATMPKISWRSMLSPSVSYENNLKLNYPERLQQVYGLCEKLASEVQQTIASKHYPLVIGGDHAMAIGTWSGAVHALAASQAFGLIWIDAHMDSHTPQTTPSMAIHGMPLAVLMGYGESALTHLAGPSPKLNPRHVVLIGVRSFEQGEAALLKELNVTVYYMDDVKKLGVKTVFEKALQQVTQGTKAFGVSVDLDAFDPALAPGVGTPEPDGLPTKEVLAALKEISSHPLFCALEIAELNPNKDSDNKTLILTQNIVESVVKHE</sequence>
<evidence type="ECO:0000256" key="8">
    <source>
        <dbReference type="ARBA" id="ARBA00023211"/>
    </source>
</evidence>
<dbReference type="UniPathway" id="UPA00158">
    <property type="reaction ID" value="UER00270"/>
</dbReference>
<dbReference type="GO" id="GO:0030145">
    <property type="term" value="F:manganese ion binding"/>
    <property type="evidence" value="ECO:0007669"/>
    <property type="project" value="TreeGrafter"/>
</dbReference>
<evidence type="ECO:0000256" key="3">
    <source>
        <dbReference type="ARBA" id="ARBA00012168"/>
    </source>
</evidence>
<keyword evidence="14" id="KW-1185">Reference proteome</keyword>
<evidence type="ECO:0000256" key="11">
    <source>
        <dbReference type="RuleBase" id="RU003684"/>
    </source>
</evidence>
<evidence type="ECO:0000256" key="7">
    <source>
        <dbReference type="ARBA" id="ARBA00022801"/>
    </source>
</evidence>
<evidence type="ECO:0000256" key="10">
    <source>
        <dbReference type="PROSITE-ProRule" id="PRU00742"/>
    </source>
</evidence>
<dbReference type="AlphaFoldDB" id="A0A0Q9YWA5"/>
<accession>A0A0Q9YWA5</accession>
<dbReference type="PANTHER" id="PTHR43782">
    <property type="entry name" value="ARGINASE"/>
    <property type="match status" value="1"/>
</dbReference>
<keyword evidence="5" id="KW-0056">Arginine metabolism</keyword>
<dbReference type="EMBL" id="LKAJ01000007">
    <property type="protein sequence ID" value="KRG20983.1"/>
    <property type="molecule type" value="Genomic_DNA"/>
</dbReference>
<dbReference type="InterPro" id="IPR023696">
    <property type="entry name" value="Ureohydrolase_dom_sf"/>
</dbReference>
<dbReference type="PANTHER" id="PTHR43782:SF3">
    <property type="entry name" value="ARGINASE"/>
    <property type="match status" value="1"/>
</dbReference>
<dbReference type="Proteomes" id="UP000051497">
    <property type="component" value="Unassembled WGS sequence"/>
</dbReference>
<reference evidence="13" key="2">
    <citation type="journal article" date="2016" name="Genome Announc.">
        <title>Draft Genome Sequences of Two Novel Amoeba-Resistant Intranuclear Bacteria, 'Candidatus Berkiella cookevillensis' and 'Candidatus Berkiella aquae'.</title>
        <authorList>
            <person name="Mehari Y.T."/>
            <person name="Arivett B.A."/>
            <person name="Farone A.L."/>
            <person name="Gunderson J.H."/>
            <person name="Farone M.B."/>
        </authorList>
    </citation>
    <scope>NUCLEOTIDE SEQUENCE</scope>
    <source>
        <strain evidence="13">HT99</strain>
    </source>
</reference>
<comment type="cofactor">
    <cofactor evidence="1">
        <name>Mn(2+)</name>
        <dbReference type="ChEBI" id="CHEBI:29035"/>
    </cofactor>
</comment>
<dbReference type="Pfam" id="PF00491">
    <property type="entry name" value="Arginase"/>
    <property type="match status" value="1"/>
</dbReference>
<keyword evidence="6" id="KW-0479">Metal-binding</keyword>
<dbReference type="GO" id="GO:0006525">
    <property type="term" value="P:arginine metabolic process"/>
    <property type="evidence" value="ECO:0007669"/>
    <property type="project" value="UniProtKB-KW"/>
</dbReference>
<gene>
    <name evidence="12" type="primary">rocF</name>
    <name evidence="13" type="ORF">HT99x_001335</name>
    <name evidence="12" type="ORF">HT99x_01903</name>
</gene>
<dbReference type="InterPro" id="IPR020855">
    <property type="entry name" value="Ureohydrolase_Mn_BS"/>
</dbReference>
<evidence type="ECO:0000256" key="9">
    <source>
        <dbReference type="ARBA" id="ARBA00047391"/>
    </source>
</evidence>
<comment type="similarity">
    <text evidence="10 11">Belongs to the arginase family.</text>
</comment>
<keyword evidence="8" id="KW-0464">Manganese</keyword>
<keyword evidence="7 11" id="KW-0378">Hydrolase</keyword>
<dbReference type="PROSITE" id="PS51409">
    <property type="entry name" value="ARGINASE_2"/>
    <property type="match status" value="1"/>
</dbReference>
<dbReference type="GO" id="GO:0005829">
    <property type="term" value="C:cytosol"/>
    <property type="evidence" value="ECO:0007669"/>
    <property type="project" value="TreeGrafter"/>
</dbReference>
<dbReference type="GO" id="GO:0000050">
    <property type="term" value="P:urea cycle"/>
    <property type="evidence" value="ECO:0007669"/>
    <property type="project" value="UniProtKB-UniPathway"/>
</dbReference>
<dbReference type="PATRIC" id="fig|1590043.3.peg.1941"/>
<protein>
    <recommendedName>
        <fullName evidence="4">Arginase</fullName>
        <ecNumber evidence="3">3.5.3.1</ecNumber>
    </recommendedName>
</protein>
<dbReference type="CDD" id="cd09989">
    <property type="entry name" value="Arginase"/>
    <property type="match status" value="1"/>
</dbReference>
<evidence type="ECO:0000256" key="6">
    <source>
        <dbReference type="ARBA" id="ARBA00022723"/>
    </source>
</evidence>
<dbReference type="InterPro" id="IPR006035">
    <property type="entry name" value="Ureohydrolase"/>
</dbReference>
<evidence type="ECO:0000256" key="1">
    <source>
        <dbReference type="ARBA" id="ARBA00001936"/>
    </source>
</evidence>
<dbReference type="EC" id="3.5.3.1" evidence="3"/>
<comment type="pathway">
    <text evidence="2">Nitrogen metabolism; urea cycle; L-ornithine and urea from L-arginine: step 1/1.</text>
</comment>
<dbReference type="SUPFAM" id="SSF52768">
    <property type="entry name" value="Arginase/deacetylase"/>
    <property type="match status" value="1"/>
</dbReference>
<dbReference type="GO" id="GO:0004053">
    <property type="term" value="F:arginase activity"/>
    <property type="evidence" value="ECO:0007669"/>
    <property type="project" value="UniProtKB-EC"/>
</dbReference>
<dbReference type="Gene3D" id="3.40.800.10">
    <property type="entry name" value="Ureohydrolase domain"/>
    <property type="match status" value="1"/>
</dbReference>
<reference evidence="12" key="1">
    <citation type="submission" date="2015-09" db="EMBL/GenBank/DDBJ databases">
        <title>Draft Genome Sequences of Two Novel Amoeba-resistant Intranuclear Bacteria, Candidatus Berkiella cookevillensis and Candidatus Berkiella aquae.</title>
        <authorList>
            <person name="Mehari Y.T."/>
            <person name="Arivett B.A."/>
            <person name="Farone A.L."/>
            <person name="Gunderson J.H."/>
            <person name="Farone M.B."/>
        </authorList>
    </citation>
    <scope>NUCLEOTIDE SEQUENCE [LARGE SCALE GENOMIC DNA]</scope>
    <source>
        <strain evidence="12">HT99</strain>
    </source>
</reference>
<reference evidence="13" key="3">
    <citation type="submission" date="2021-06" db="EMBL/GenBank/DDBJ databases">
        <title>Genomic Description and Analysis of Intracellular Bacteria, Candidatus Berkiella cookevillensis and Candidatus Berkiella aquae.</title>
        <authorList>
            <person name="Kidane D.T."/>
            <person name="Mehari Y.T."/>
            <person name="Rice F.C."/>
            <person name="Arivett B.A."/>
            <person name="Farone A.L."/>
            <person name="Berk S.G."/>
            <person name="Farone M.B."/>
        </authorList>
    </citation>
    <scope>NUCLEOTIDE SEQUENCE</scope>
    <source>
        <strain evidence="13">HT99</strain>
    </source>
</reference>
<evidence type="ECO:0000313" key="12">
    <source>
        <dbReference type="EMBL" id="KRG20983.1"/>
    </source>
</evidence>
<dbReference type="InterPro" id="IPR014033">
    <property type="entry name" value="Arginase"/>
</dbReference>
<dbReference type="PRINTS" id="PR00116">
    <property type="entry name" value="ARGINASE"/>
</dbReference>
<comment type="catalytic activity">
    <reaction evidence="9">
        <text>L-arginine + H2O = urea + L-ornithine</text>
        <dbReference type="Rhea" id="RHEA:20569"/>
        <dbReference type="ChEBI" id="CHEBI:15377"/>
        <dbReference type="ChEBI" id="CHEBI:16199"/>
        <dbReference type="ChEBI" id="CHEBI:32682"/>
        <dbReference type="ChEBI" id="CHEBI:46911"/>
        <dbReference type="EC" id="3.5.3.1"/>
    </reaction>
</comment>
<dbReference type="PROSITE" id="PS01053">
    <property type="entry name" value="ARGINASE_1"/>
    <property type="match status" value="1"/>
</dbReference>
<evidence type="ECO:0000256" key="4">
    <source>
        <dbReference type="ARBA" id="ARBA00018123"/>
    </source>
</evidence>
<evidence type="ECO:0000313" key="14">
    <source>
        <dbReference type="Proteomes" id="UP000051497"/>
    </source>
</evidence>
<evidence type="ECO:0000256" key="5">
    <source>
        <dbReference type="ARBA" id="ARBA00022503"/>
    </source>
</evidence>
<dbReference type="RefSeq" id="WP_075066526.1">
    <property type="nucleotide sequence ID" value="NZ_LKAJ02000001.1"/>
</dbReference>
<proteinExistence type="inferred from homology"/>
<dbReference type="EMBL" id="LKAJ02000001">
    <property type="protein sequence ID" value="MCS5710063.1"/>
    <property type="molecule type" value="Genomic_DNA"/>
</dbReference>
<evidence type="ECO:0000313" key="13">
    <source>
        <dbReference type="EMBL" id="MCS5710063.1"/>
    </source>
</evidence>